<sequence length="143" mass="16485">MPFYKWHPPYPSSTCKYRISKVPDGLVLMPHLSASCRYFLFQGHADMRKGFDSLSGIVTNQMNSNALSGDIYVFLNRRKNHIKLLLWEGDGFALYHKRLERGTYELPATSALTHQQLSLLLQGVILKSVKHHKRYQHQLKISG</sequence>
<reference evidence="1 2" key="1">
    <citation type="submission" date="2019-01" db="EMBL/GenBank/DDBJ databases">
        <title>Filimonas sp. strain TTM-71.</title>
        <authorList>
            <person name="Chen W.-M."/>
        </authorList>
    </citation>
    <scope>NUCLEOTIDE SEQUENCE [LARGE SCALE GENOMIC DNA]</scope>
    <source>
        <strain evidence="1 2">TTM-71</strain>
    </source>
</reference>
<gene>
    <name evidence="1" type="ORF">ESB13_00125</name>
</gene>
<comment type="caution">
    <text evidence="1">The sequence shown here is derived from an EMBL/GenBank/DDBJ whole genome shotgun (WGS) entry which is preliminary data.</text>
</comment>
<dbReference type="EMBL" id="SDHZ01000001">
    <property type="protein sequence ID" value="RXK85272.1"/>
    <property type="molecule type" value="Genomic_DNA"/>
</dbReference>
<dbReference type="Proteomes" id="UP000290545">
    <property type="component" value="Unassembled WGS sequence"/>
</dbReference>
<keyword evidence="2" id="KW-1185">Reference proteome</keyword>
<accession>A0A4Q1D7M2</accession>
<dbReference type="AlphaFoldDB" id="A0A4Q1D7M2"/>
<dbReference type="InterPro" id="IPR008878">
    <property type="entry name" value="Transposase_IS66_Orf2"/>
</dbReference>
<dbReference type="NCBIfam" id="NF033819">
    <property type="entry name" value="IS66_TnpB"/>
    <property type="match status" value="1"/>
</dbReference>
<dbReference type="PANTHER" id="PTHR36455">
    <property type="match status" value="1"/>
</dbReference>
<proteinExistence type="predicted"/>
<dbReference type="OrthoDB" id="4956084at2"/>
<name>A0A4Q1D7M2_9BACT</name>
<organism evidence="1 2">
    <name type="scientific">Filimonas effusa</name>
    <dbReference type="NCBI Taxonomy" id="2508721"/>
    <lineage>
        <taxon>Bacteria</taxon>
        <taxon>Pseudomonadati</taxon>
        <taxon>Bacteroidota</taxon>
        <taxon>Chitinophagia</taxon>
        <taxon>Chitinophagales</taxon>
        <taxon>Chitinophagaceae</taxon>
        <taxon>Filimonas</taxon>
    </lineage>
</organism>
<dbReference type="Pfam" id="PF05717">
    <property type="entry name" value="TnpB_IS66"/>
    <property type="match status" value="1"/>
</dbReference>
<dbReference type="PANTHER" id="PTHR36455:SF1">
    <property type="entry name" value="BLR8292 PROTEIN"/>
    <property type="match status" value="1"/>
</dbReference>
<evidence type="ECO:0000313" key="2">
    <source>
        <dbReference type="Proteomes" id="UP000290545"/>
    </source>
</evidence>
<protein>
    <submittedName>
        <fullName evidence="1">Transposase</fullName>
    </submittedName>
</protein>
<evidence type="ECO:0000313" key="1">
    <source>
        <dbReference type="EMBL" id="RXK85272.1"/>
    </source>
</evidence>